<dbReference type="GO" id="GO:0004674">
    <property type="term" value="F:protein serine/threonine kinase activity"/>
    <property type="evidence" value="ECO:0007669"/>
    <property type="project" value="UniProtKB-KW"/>
</dbReference>
<gene>
    <name evidence="6" type="ORF">TRFO_32142</name>
</gene>
<keyword evidence="2 4" id="KW-0547">Nucleotide-binding</keyword>
<dbReference type="PROSITE" id="PS50011">
    <property type="entry name" value="PROTEIN_KINASE_DOM"/>
    <property type="match status" value="1"/>
</dbReference>
<dbReference type="PROSITE" id="PS00107">
    <property type="entry name" value="PROTEIN_KINASE_ATP"/>
    <property type="match status" value="1"/>
</dbReference>
<dbReference type="RefSeq" id="XP_068354115.1">
    <property type="nucleotide sequence ID" value="XM_068508335.1"/>
</dbReference>
<dbReference type="Gene3D" id="3.30.200.20">
    <property type="entry name" value="Phosphorylase Kinase, domain 1"/>
    <property type="match status" value="1"/>
</dbReference>
<dbReference type="Proteomes" id="UP000179807">
    <property type="component" value="Unassembled WGS sequence"/>
</dbReference>
<evidence type="ECO:0000259" key="5">
    <source>
        <dbReference type="PROSITE" id="PS50011"/>
    </source>
</evidence>
<evidence type="ECO:0000256" key="4">
    <source>
        <dbReference type="PROSITE-ProRule" id="PRU10141"/>
    </source>
</evidence>
<dbReference type="InterPro" id="IPR017441">
    <property type="entry name" value="Protein_kinase_ATP_BS"/>
</dbReference>
<protein>
    <submittedName>
        <fullName evidence="6">TKL family protein kinase</fullName>
    </submittedName>
</protein>
<dbReference type="SUPFAM" id="SSF48371">
    <property type="entry name" value="ARM repeat"/>
    <property type="match status" value="1"/>
</dbReference>
<dbReference type="PANTHER" id="PTHR44329">
    <property type="entry name" value="SERINE/THREONINE-PROTEIN KINASE TNNI3K-RELATED"/>
    <property type="match status" value="1"/>
</dbReference>
<feature type="binding site" evidence="4">
    <location>
        <position position="254"/>
    </location>
    <ligand>
        <name>ATP</name>
        <dbReference type="ChEBI" id="CHEBI:30616"/>
    </ligand>
</feature>
<keyword evidence="7" id="KW-1185">Reference proteome</keyword>
<organism evidence="6 7">
    <name type="scientific">Tritrichomonas foetus</name>
    <dbReference type="NCBI Taxonomy" id="1144522"/>
    <lineage>
        <taxon>Eukaryota</taxon>
        <taxon>Metamonada</taxon>
        <taxon>Parabasalia</taxon>
        <taxon>Tritrichomonadida</taxon>
        <taxon>Tritrichomonadidae</taxon>
        <taxon>Tritrichomonas</taxon>
    </lineage>
</organism>
<dbReference type="OrthoDB" id="122279at2759"/>
<dbReference type="PROSITE" id="PS00108">
    <property type="entry name" value="PROTEIN_KINASE_ST"/>
    <property type="match status" value="1"/>
</dbReference>
<accession>A0A1J4JPM6</accession>
<dbReference type="InterPro" id="IPR011009">
    <property type="entry name" value="Kinase-like_dom_sf"/>
</dbReference>
<dbReference type="InterPro" id="IPR016024">
    <property type="entry name" value="ARM-type_fold"/>
</dbReference>
<dbReference type="CDD" id="cd13999">
    <property type="entry name" value="STKc_MAP3K-like"/>
    <property type="match status" value="1"/>
</dbReference>
<reference evidence="6" key="1">
    <citation type="submission" date="2016-10" db="EMBL/GenBank/DDBJ databases">
        <authorList>
            <person name="Benchimol M."/>
            <person name="Almeida L.G."/>
            <person name="Vasconcelos A.T."/>
            <person name="Perreira-Neves A."/>
            <person name="Rosa I.A."/>
            <person name="Tasca T."/>
            <person name="Bogo M.R."/>
            <person name="de Souza W."/>
        </authorList>
    </citation>
    <scope>NUCLEOTIDE SEQUENCE [LARGE SCALE GENOMIC DNA]</scope>
    <source>
        <strain evidence="6">K</strain>
    </source>
</reference>
<dbReference type="InterPro" id="IPR001245">
    <property type="entry name" value="Ser-Thr/Tyr_kinase_cat_dom"/>
</dbReference>
<dbReference type="PRINTS" id="PR00109">
    <property type="entry name" value="TYRKINASE"/>
</dbReference>
<evidence type="ECO:0000313" key="7">
    <source>
        <dbReference type="Proteomes" id="UP000179807"/>
    </source>
</evidence>
<dbReference type="VEuPathDB" id="TrichDB:TRFO_32142"/>
<keyword evidence="3 4" id="KW-0067">ATP-binding</keyword>
<evidence type="ECO:0000256" key="2">
    <source>
        <dbReference type="ARBA" id="ARBA00022741"/>
    </source>
</evidence>
<dbReference type="Gene3D" id="1.10.510.10">
    <property type="entry name" value="Transferase(Phosphotransferase) domain 1"/>
    <property type="match status" value="1"/>
</dbReference>
<sequence>MNTKVNSKSSFMNHNILSHDTFGEGIELICARISAVIRSNPPPYIHCSKINTFLTNLKSINTLLQSNHFDAPKRLNMTIRGHFHGIVSVLEQFQQIHTHCCRDTCAQFALTTSMRNIYNEFVSMRKEARKHFDALGLSEASTFLVISEEDLMSQNEVDTKRVSIIIKQLKRRKDVKNRPDVLKHLENRTASLTDLGISLEDEDNEIITVPELPPSLNFVLQFDDLEFGKMIGSGQSGRVFQGKIKSTGEDVAIKVLHTRILSSSDLDMFRKEIFTMAVLSHPMLVKFRGYTADSPFCIVTEYMSNGSLYDFLKQKGKELTPTERTLIALDVARGMEYLHSRGIIHRDLKSLNVLLDSKKRAKIGDFGLSKIKSSAPMTGLIGTTLWMAPEVLLSTPFYDEKVDVYSFGILLWELLTGCAPYNNEVTADLTVQIVEYNLRPPIPEDTPESLKSLIENCWEAQPSNRPTFHQIVTCLSDPAYQIPGSEQSTFMKEAGLTRKNHSYSSSSPLNLKLHTSFRNLSDHRFIWVSDNATRAVSRIKEAVNAGHFEHFNNSVIQLRSAIRTKDVDWGKVIPMYIEVYNNAPSKFQTRLLQIFFEMLYRPGAIDHIETDFIVKILQSPEDAIINIIMSNLHYQQFSPLFQPNVVQTLLSFSRHPQQTIRIKALEIIIDISKHKNCANLEFIHGYLNFAIRKLPIYMLQLLLSNLQKLLQQINTIDNQVIERLTTLMNIVHVSCLPQLSLCIEECFKFDTVLNSFSAQIWMNSVRNFDCFAPLFLYFKEKLPTNYPQLINALCLAAEKSENALNTLIQFCKSEKRYANETANRLPIKNQNLKLLSSLYQIFLETQEIGNYGMITLFEFYEITPYLLLTENVEIIEKLCNIYRNGQLNIDYINNSKLCETISHVFLKIGQLHSENVNSNIETDIDCDKSEEIQVAMMSLIFAFSSESFFPEFRKCVSLLFHILKHGNDYSALPSFLCLCVLSKYGIEGFDLDLLALKAARFIHIESQFSQDAAKFALNMFSDQISNHNEVVNIFFQNIEQDESPSVRDFARLLLKIAEKINTVSPSNINRLKAYIQ</sequence>
<dbReference type="SUPFAM" id="SSF56112">
    <property type="entry name" value="Protein kinase-like (PK-like)"/>
    <property type="match status" value="1"/>
</dbReference>
<feature type="domain" description="Protein kinase" evidence="5">
    <location>
        <begin position="225"/>
        <end position="480"/>
    </location>
</feature>
<dbReference type="PANTHER" id="PTHR44329:SF298">
    <property type="entry name" value="MIXED LINEAGE KINASE DOMAIN-LIKE PROTEIN"/>
    <property type="match status" value="1"/>
</dbReference>
<name>A0A1J4JPM6_9EUKA</name>
<keyword evidence="6" id="KW-0808">Transferase</keyword>
<dbReference type="InterPro" id="IPR000719">
    <property type="entry name" value="Prot_kinase_dom"/>
</dbReference>
<dbReference type="GeneID" id="94843039"/>
<keyword evidence="6" id="KW-0418">Kinase</keyword>
<proteinExistence type="predicted"/>
<comment type="caution">
    <text evidence="6">The sequence shown here is derived from an EMBL/GenBank/DDBJ whole genome shotgun (WGS) entry which is preliminary data.</text>
</comment>
<dbReference type="InterPro" id="IPR051681">
    <property type="entry name" value="Ser/Thr_Kinases-Pseudokinases"/>
</dbReference>
<dbReference type="EMBL" id="MLAK01000928">
    <property type="protein sequence ID" value="OHT00979.1"/>
    <property type="molecule type" value="Genomic_DNA"/>
</dbReference>
<dbReference type="SMART" id="SM00220">
    <property type="entry name" value="S_TKc"/>
    <property type="match status" value="1"/>
</dbReference>
<dbReference type="Pfam" id="PF07714">
    <property type="entry name" value="PK_Tyr_Ser-Thr"/>
    <property type="match status" value="1"/>
</dbReference>
<keyword evidence="1" id="KW-0723">Serine/threonine-protein kinase</keyword>
<evidence type="ECO:0000313" key="6">
    <source>
        <dbReference type="EMBL" id="OHT00979.1"/>
    </source>
</evidence>
<dbReference type="InterPro" id="IPR008271">
    <property type="entry name" value="Ser/Thr_kinase_AS"/>
</dbReference>
<dbReference type="GO" id="GO:0005524">
    <property type="term" value="F:ATP binding"/>
    <property type="evidence" value="ECO:0007669"/>
    <property type="project" value="UniProtKB-UniRule"/>
</dbReference>
<dbReference type="AlphaFoldDB" id="A0A1J4JPM6"/>
<evidence type="ECO:0000256" key="3">
    <source>
        <dbReference type="ARBA" id="ARBA00022840"/>
    </source>
</evidence>
<evidence type="ECO:0000256" key="1">
    <source>
        <dbReference type="ARBA" id="ARBA00022527"/>
    </source>
</evidence>